<keyword evidence="3" id="KW-1185">Reference proteome</keyword>
<gene>
    <name evidence="2" type="ORF">LHA35_21630</name>
</gene>
<evidence type="ECO:0000313" key="2">
    <source>
        <dbReference type="EMBL" id="MCB4824337.1"/>
    </source>
</evidence>
<dbReference type="RefSeq" id="WP_226611917.1">
    <property type="nucleotide sequence ID" value="NZ_JAJAQI010000040.1"/>
</dbReference>
<feature type="region of interest" description="Disordered" evidence="1">
    <location>
        <begin position="123"/>
        <end position="143"/>
    </location>
</feature>
<dbReference type="Proteomes" id="UP001139311">
    <property type="component" value="Unassembled WGS sequence"/>
</dbReference>
<reference evidence="2" key="1">
    <citation type="submission" date="2021-10" db="EMBL/GenBank/DDBJ databases">
        <title>Roseicella aerolatum sp. nov., isolated from aerosols of e-waste dismantling site.</title>
        <authorList>
            <person name="Qin T."/>
        </authorList>
    </citation>
    <scope>NUCLEOTIDE SEQUENCE</scope>
    <source>
        <strain evidence="2">GB24</strain>
    </source>
</reference>
<feature type="non-terminal residue" evidence="2">
    <location>
        <position position="1"/>
    </location>
</feature>
<dbReference type="EMBL" id="JAJAQI010000040">
    <property type="protein sequence ID" value="MCB4824337.1"/>
    <property type="molecule type" value="Genomic_DNA"/>
</dbReference>
<name>A0A9X1IGW5_9PROT</name>
<sequence>EGKIGAPAGAHIAQTSALPSHLLVLVRWARSGASAHSSHKTCGLQGDLAAATPSLALPSAPSLWSDARVAWRARCARLLALLENTSLADQRHPFRFGQHLRRMVAHHPAQGFRLPVAAAEDGLTPPRRGITSGLAAPARAGNG</sequence>
<organism evidence="2 3">
    <name type="scientific">Roseicella aerolata</name>
    <dbReference type="NCBI Taxonomy" id="2883479"/>
    <lineage>
        <taxon>Bacteria</taxon>
        <taxon>Pseudomonadati</taxon>
        <taxon>Pseudomonadota</taxon>
        <taxon>Alphaproteobacteria</taxon>
        <taxon>Acetobacterales</taxon>
        <taxon>Roseomonadaceae</taxon>
        <taxon>Roseicella</taxon>
    </lineage>
</organism>
<dbReference type="AlphaFoldDB" id="A0A9X1IGW5"/>
<comment type="caution">
    <text evidence="2">The sequence shown here is derived from an EMBL/GenBank/DDBJ whole genome shotgun (WGS) entry which is preliminary data.</text>
</comment>
<proteinExistence type="predicted"/>
<evidence type="ECO:0000256" key="1">
    <source>
        <dbReference type="SAM" id="MobiDB-lite"/>
    </source>
</evidence>
<protein>
    <submittedName>
        <fullName evidence="2">Uncharacterized protein</fullName>
    </submittedName>
</protein>
<accession>A0A9X1IGW5</accession>
<evidence type="ECO:0000313" key="3">
    <source>
        <dbReference type="Proteomes" id="UP001139311"/>
    </source>
</evidence>